<accession>A0A094IT19</accession>
<dbReference type="RefSeq" id="WP_034731208.1">
    <property type="nucleotide sequence ID" value="NZ_JPIN01000005.1"/>
</dbReference>
<sequence>MLNLFRARANSPYTVVFGICRTKVNIVVVENANSQPSLVVSDECAVSGDDIAAAMRKLSHDYQKYCRHHPRLALVLGAGLYQSVTLDRPQLSDAELSASLRYQLSDLVTFDTEDCIADYYELPTQVQGQHKIHAIATSRKQLEPLLQVAHELSDQLQGVFAEEQALATVLENLNEPAALVYQQPHQAALVQVYNNGELQVNRAVRSLEKLSELSIEEIRMGGLQPLSVEIQRSADYFERQLRQRPVASVYLALPLPKQQEVLERLHEDLGFEIAWATYPSWAQELATGDYSDFPALGGALLAQQNDAQEASS</sequence>
<dbReference type="InterPro" id="IPR043129">
    <property type="entry name" value="ATPase_NBD"/>
</dbReference>
<dbReference type="EMBL" id="JPIN01000005">
    <property type="protein sequence ID" value="KFZ28979.1"/>
    <property type="molecule type" value="Genomic_DNA"/>
</dbReference>
<dbReference type="STRING" id="1517416.IDAT_04695"/>
<dbReference type="AlphaFoldDB" id="A0A094IT19"/>
<protein>
    <recommendedName>
        <fullName evidence="3">GspL cytoplasmic actin-ATPase-like domain-containing protein</fullName>
    </recommendedName>
</protein>
<dbReference type="SUPFAM" id="SSF53067">
    <property type="entry name" value="Actin-like ATPase domain"/>
    <property type="match status" value="1"/>
</dbReference>
<evidence type="ECO:0000313" key="2">
    <source>
        <dbReference type="Proteomes" id="UP000053718"/>
    </source>
</evidence>
<evidence type="ECO:0008006" key="3">
    <source>
        <dbReference type="Google" id="ProtNLM"/>
    </source>
</evidence>
<keyword evidence="2" id="KW-1185">Reference proteome</keyword>
<comment type="caution">
    <text evidence="1">The sequence shown here is derived from an EMBL/GenBank/DDBJ whole genome shotgun (WGS) entry which is preliminary data.</text>
</comment>
<name>A0A094IT19_9GAMM</name>
<dbReference type="Proteomes" id="UP000053718">
    <property type="component" value="Unassembled WGS sequence"/>
</dbReference>
<evidence type="ECO:0000313" key="1">
    <source>
        <dbReference type="EMBL" id="KFZ28979.1"/>
    </source>
</evidence>
<dbReference type="eggNOG" id="COG4972">
    <property type="taxonomic scope" value="Bacteria"/>
</dbReference>
<organism evidence="1 2">
    <name type="scientific">Pseudidiomarina atlantica</name>
    <dbReference type="NCBI Taxonomy" id="1517416"/>
    <lineage>
        <taxon>Bacteria</taxon>
        <taxon>Pseudomonadati</taxon>
        <taxon>Pseudomonadota</taxon>
        <taxon>Gammaproteobacteria</taxon>
        <taxon>Alteromonadales</taxon>
        <taxon>Idiomarinaceae</taxon>
        <taxon>Pseudidiomarina</taxon>
    </lineage>
</organism>
<dbReference type="OrthoDB" id="5296002at2"/>
<reference evidence="1 2" key="1">
    <citation type="submission" date="2014-06" db="EMBL/GenBank/DDBJ databases">
        <title>Draft genome sequence of Idiomarina sp. MCCC 1A10513.</title>
        <authorList>
            <person name="Du J."/>
            <person name="Lai Q."/>
            <person name="Shao Z."/>
        </authorList>
    </citation>
    <scope>NUCLEOTIDE SEQUENCE [LARGE SCALE GENOMIC DNA]</scope>
    <source>
        <strain evidence="1 2">MCCC 1A10513</strain>
    </source>
</reference>
<proteinExistence type="predicted"/>
<gene>
    <name evidence="1" type="ORF">IDAT_04695</name>
</gene>